<evidence type="ECO:0000313" key="2">
    <source>
        <dbReference type="EMBL" id="MBB4097411.1"/>
    </source>
</evidence>
<sequence>MSYLLFIAALANAAPAPGQVEIHASVLAEARAPATDGTTRVTLVPAARITPGDRLVYRIEYRNNGKQAATGLVIANPVPAALQYAGPADGAPAPELSVDGQTFGPLSALKIRSGTTLRPATAADIRVVRWRLAQPVAAGARGQVSFRAILK</sequence>
<dbReference type="Pfam" id="PF01345">
    <property type="entry name" value="DUF11"/>
    <property type="match status" value="1"/>
</dbReference>
<proteinExistence type="predicted"/>
<dbReference type="Proteomes" id="UP000557392">
    <property type="component" value="Unassembled WGS sequence"/>
</dbReference>
<evidence type="ECO:0000259" key="1">
    <source>
        <dbReference type="Pfam" id="PF01345"/>
    </source>
</evidence>
<keyword evidence="3" id="KW-1185">Reference proteome</keyword>
<dbReference type="NCBIfam" id="TIGR01451">
    <property type="entry name" value="B_ant_repeat"/>
    <property type="match status" value="1"/>
</dbReference>
<name>A0A7W6JRZ6_9SPHN</name>
<dbReference type="RefSeq" id="WP_183995028.1">
    <property type="nucleotide sequence ID" value="NZ_JACIEH010000001.1"/>
</dbReference>
<organism evidence="2 3">
    <name type="scientific">Sphingomonas kyeonggiensis</name>
    <dbReference type="NCBI Taxonomy" id="1268553"/>
    <lineage>
        <taxon>Bacteria</taxon>
        <taxon>Pseudomonadati</taxon>
        <taxon>Pseudomonadota</taxon>
        <taxon>Alphaproteobacteria</taxon>
        <taxon>Sphingomonadales</taxon>
        <taxon>Sphingomonadaceae</taxon>
        <taxon>Sphingomonas</taxon>
    </lineage>
</organism>
<feature type="domain" description="DUF11" evidence="1">
    <location>
        <begin position="44"/>
        <end position="86"/>
    </location>
</feature>
<dbReference type="EMBL" id="JACIEH010000001">
    <property type="protein sequence ID" value="MBB4097411.1"/>
    <property type="molecule type" value="Genomic_DNA"/>
</dbReference>
<gene>
    <name evidence="2" type="ORF">GGR46_000944</name>
</gene>
<dbReference type="AlphaFoldDB" id="A0A7W6JRZ6"/>
<dbReference type="InterPro" id="IPR001434">
    <property type="entry name" value="OmcB-like_DUF11"/>
</dbReference>
<protein>
    <submittedName>
        <fullName evidence="2">Putative repeat protein (TIGR01451 family)</fullName>
    </submittedName>
</protein>
<dbReference type="InterPro" id="IPR047589">
    <property type="entry name" value="DUF11_rpt"/>
</dbReference>
<reference evidence="2 3" key="1">
    <citation type="submission" date="2020-08" db="EMBL/GenBank/DDBJ databases">
        <title>Genomic Encyclopedia of Type Strains, Phase IV (KMG-IV): sequencing the most valuable type-strain genomes for metagenomic binning, comparative biology and taxonomic classification.</title>
        <authorList>
            <person name="Goeker M."/>
        </authorList>
    </citation>
    <scope>NUCLEOTIDE SEQUENCE [LARGE SCALE GENOMIC DNA]</scope>
    <source>
        <strain evidence="2 3">DSM 101806</strain>
    </source>
</reference>
<comment type="caution">
    <text evidence="2">The sequence shown here is derived from an EMBL/GenBank/DDBJ whole genome shotgun (WGS) entry which is preliminary data.</text>
</comment>
<accession>A0A7W6JRZ6</accession>
<evidence type="ECO:0000313" key="3">
    <source>
        <dbReference type="Proteomes" id="UP000557392"/>
    </source>
</evidence>